<evidence type="ECO:0000256" key="7">
    <source>
        <dbReference type="ARBA" id="ARBA00023136"/>
    </source>
</evidence>
<evidence type="ECO:0000256" key="3">
    <source>
        <dbReference type="ARBA" id="ARBA00022606"/>
    </source>
</evidence>
<dbReference type="RefSeq" id="XP_023948210.1">
    <property type="nucleotide sequence ID" value="XM_024092442.2"/>
</dbReference>
<feature type="transmembrane region" description="Helical" evidence="10">
    <location>
        <begin position="200"/>
        <end position="222"/>
    </location>
</feature>
<dbReference type="AlphaFoldDB" id="A0A6J1NKD7"/>
<evidence type="ECO:0000256" key="6">
    <source>
        <dbReference type="ARBA" id="ARBA00022989"/>
    </source>
</evidence>
<evidence type="ECO:0000313" key="12">
    <source>
        <dbReference type="RefSeq" id="XP_023948210.1"/>
    </source>
</evidence>
<gene>
    <name evidence="12" type="primary">LOC112053136</name>
</gene>
<dbReference type="KEGG" id="bany:112053136"/>
<protein>
    <recommendedName>
        <fullName evidence="10">Odorant receptor</fullName>
    </recommendedName>
</protein>
<dbReference type="GO" id="GO:0004984">
    <property type="term" value="F:olfactory receptor activity"/>
    <property type="evidence" value="ECO:0007669"/>
    <property type="project" value="InterPro"/>
</dbReference>
<dbReference type="PANTHER" id="PTHR21137:SF35">
    <property type="entry name" value="ODORANT RECEPTOR 19A-RELATED"/>
    <property type="match status" value="1"/>
</dbReference>
<keyword evidence="11" id="KW-1185">Reference proteome</keyword>
<accession>A0A6J1NKD7</accession>
<keyword evidence="3 10" id="KW-0716">Sensory transduction</keyword>
<feature type="transmembrane region" description="Helical" evidence="10">
    <location>
        <begin position="73"/>
        <end position="92"/>
    </location>
</feature>
<dbReference type="Pfam" id="PF02949">
    <property type="entry name" value="7tm_6"/>
    <property type="match status" value="1"/>
</dbReference>
<keyword evidence="5 10" id="KW-0552">Olfaction</keyword>
<dbReference type="GO" id="GO:0005549">
    <property type="term" value="F:odorant binding"/>
    <property type="evidence" value="ECO:0007669"/>
    <property type="project" value="InterPro"/>
</dbReference>
<proteinExistence type="inferred from homology"/>
<keyword evidence="6 10" id="KW-1133">Transmembrane helix</keyword>
<dbReference type="Proteomes" id="UP001652582">
    <property type="component" value="Chromosome 2"/>
</dbReference>
<organism evidence="11 12">
    <name type="scientific">Bicyclus anynana</name>
    <name type="common">Squinting bush brown butterfly</name>
    <dbReference type="NCBI Taxonomy" id="110368"/>
    <lineage>
        <taxon>Eukaryota</taxon>
        <taxon>Metazoa</taxon>
        <taxon>Ecdysozoa</taxon>
        <taxon>Arthropoda</taxon>
        <taxon>Hexapoda</taxon>
        <taxon>Insecta</taxon>
        <taxon>Pterygota</taxon>
        <taxon>Neoptera</taxon>
        <taxon>Endopterygota</taxon>
        <taxon>Lepidoptera</taxon>
        <taxon>Glossata</taxon>
        <taxon>Ditrysia</taxon>
        <taxon>Papilionoidea</taxon>
        <taxon>Nymphalidae</taxon>
        <taxon>Satyrinae</taxon>
        <taxon>Satyrini</taxon>
        <taxon>Mycalesina</taxon>
        <taxon>Bicyclus</taxon>
    </lineage>
</organism>
<evidence type="ECO:0000256" key="2">
    <source>
        <dbReference type="ARBA" id="ARBA00022475"/>
    </source>
</evidence>
<evidence type="ECO:0000256" key="5">
    <source>
        <dbReference type="ARBA" id="ARBA00022725"/>
    </source>
</evidence>
<feature type="transmembrane region" description="Helical" evidence="10">
    <location>
        <begin position="39"/>
        <end position="61"/>
    </location>
</feature>
<keyword evidence="4 10" id="KW-0812">Transmembrane</keyword>
<dbReference type="GO" id="GO:0005886">
    <property type="term" value="C:plasma membrane"/>
    <property type="evidence" value="ECO:0007669"/>
    <property type="project" value="UniProtKB-SubCell"/>
</dbReference>
<reference evidence="11" key="1">
    <citation type="submission" date="2025-05" db="UniProtKB">
        <authorList>
            <consortium name="RefSeq"/>
        </authorList>
    </citation>
    <scope>NUCLEOTIDE SEQUENCE [LARGE SCALE GENOMIC DNA]</scope>
</reference>
<evidence type="ECO:0000256" key="10">
    <source>
        <dbReference type="RuleBase" id="RU351113"/>
    </source>
</evidence>
<keyword evidence="2" id="KW-1003">Cell membrane</keyword>
<evidence type="ECO:0000256" key="9">
    <source>
        <dbReference type="ARBA" id="ARBA00023224"/>
    </source>
</evidence>
<dbReference type="OrthoDB" id="6597368at2759"/>
<keyword evidence="8 10" id="KW-0675">Receptor</keyword>
<dbReference type="CTD" id="100379311"/>
<evidence type="ECO:0000256" key="1">
    <source>
        <dbReference type="ARBA" id="ARBA00004651"/>
    </source>
</evidence>
<name>A0A6J1NKD7_BICAN</name>
<comment type="caution">
    <text evidence="10">Lacks conserved residue(s) required for the propagation of feature annotation.</text>
</comment>
<evidence type="ECO:0000313" key="11">
    <source>
        <dbReference type="Proteomes" id="UP001652582"/>
    </source>
</evidence>
<dbReference type="PANTHER" id="PTHR21137">
    <property type="entry name" value="ODORANT RECEPTOR"/>
    <property type="match status" value="1"/>
</dbReference>
<comment type="similarity">
    <text evidence="10">Belongs to the insect chemoreceptor superfamily. Heteromeric odorant receptor channel (TC 1.A.69) family.</text>
</comment>
<keyword evidence="9 10" id="KW-0807">Transducer</keyword>
<feature type="transmembrane region" description="Helical" evidence="10">
    <location>
        <begin position="134"/>
        <end position="153"/>
    </location>
</feature>
<comment type="subcellular location">
    <subcellularLocation>
        <location evidence="1 10">Cell membrane</location>
        <topology evidence="1 10">Multi-pass membrane protein</topology>
    </subcellularLocation>
</comment>
<dbReference type="InterPro" id="IPR004117">
    <property type="entry name" value="7tm6_olfct_rcpt"/>
</dbReference>
<dbReference type="GO" id="GO:0007165">
    <property type="term" value="P:signal transduction"/>
    <property type="evidence" value="ECO:0007669"/>
    <property type="project" value="UniProtKB-KW"/>
</dbReference>
<dbReference type="GeneID" id="112053136"/>
<sequence length="402" mass="46786">MLKYISNKLEDPNFPLLGPNIKALKFWGLILPEISSKKWMYIAFHLSVIIFTATEYAEIWFVKKDMNLLLTNVKITLLATVSVGKVISFLIWQNNWKSIIDYVNEADKTQRQILNSDKRAIIENYTKYSRKITYYYWLLMYMTVVFVICQPFYKYISSEIYRESVRNGTGGYTEVVSSWVPFNKSTIAGYMMASLYQSYAAIYGGGWITSFDTNAIVIMVFFRGELQSLRMDCSNIFGTENSVVTREEARLRLEICHKRHLNLVKYSRMFDSCLSPIMLLYVIVCSVMLCATTYQITFETSALQRFITVEYLIFGVAQLFMYCWHSNEVFFVSKDLSLGPYESIWWTRELSEQKDIKILTEQFKKPIVFSAGPFSEITVATFISILKGAYSYYTLLSQSQEN</sequence>
<evidence type="ECO:0000256" key="8">
    <source>
        <dbReference type="ARBA" id="ARBA00023170"/>
    </source>
</evidence>
<keyword evidence="7 10" id="KW-0472">Membrane</keyword>
<feature type="transmembrane region" description="Helical" evidence="10">
    <location>
        <begin position="302"/>
        <end position="324"/>
    </location>
</feature>
<reference evidence="12" key="2">
    <citation type="submission" date="2025-08" db="UniProtKB">
        <authorList>
            <consortium name="RefSeq"/>
        </authorList>
    </citation>
    <scope>IDENTIFICATION</scope>
</reference>
<evidence type="ECO:0000256" key="4">
    <source>
        <dbReference type="ARBA" id="ARBA00022692"/>
    </source>
</evidence>
<feature type="transmembrane region" description="Helical" evidence="10">
    <location>
        <begin position="277"/>
        <end position="296"/>
    </location>
</feature>